<dbReference type="InterPro" id="IPR015424">
    <property type="entry name" value="PyrdxlP-dep_Trfase"/>
</dbReference>
<reference evidence="5" key="1">
    <citation type="submission" date="2022-05" db="EMBL/GenBank/DDBJ databases">
        <authorList>
            <person name="Park J.-S."/>
        </authorList>
    </citation>
    <scope>NUCLEOTIDE SEQUENCE</scope>
    <source>
        <strain evidence="5">2012CJ41-6</strain>
    </source>
</reference>
<evidence type="ECO:0000256" key="3">
    <source>
        <dbReference type="ARBA" id="ARBA00022898"/>
    </source>
</evidence>
<gene>
    <name evidence="5" type="ORF">M3P21_18900</name>
</gene>
<dbReference type="Gene3D" id="3.90.1150.10">
    <property type="entry name" value="Aspartate Aminotransferase, domain 1"/>
    <property type="match status" value="1"/>
</dbReference>
<dbReference type="Pfam" id="PF00266">
    <property type="entry name" value="Aminotran_5"/>
    <property type="match status" value="1"/>
</dbReference>
<evidence type="ECO:0000313" key="5">
    <source>
        <dbReference type="EMBL" id="MCL6285603.1"/>
    </source>
</evidence>
<name>A0ABT0Q6Z0_9RHOB</name>
<dbReference type="GO" id="GO:0008483">
    <property type="term" value="F:transaminase activity"/>
    <property type="evidence" value="ECO:0007669"/>
    <property type="project" value="UniProtKB-KW"/>
</dbReference>
<keyword evidence="2" id="KW-0378">Hydrolase</keyword>
<dbReference type="PANTHER" id="PTHR14084:SF0">
    <property type="entry name" value="KYNURENINASE"/>
    <property type="match status" value="1"/>
</dbReference>
<evidence type="ECO:0000259" key="4">
    <source>
        <dbReference type="Pfam" id="PF00266"/>
    </source>
</evidence>
<dbReference type="Proteomes" id="UP001203880">
    <property type="component" value="Unassembled WGS sequence"/>
</dbReference>
<dbReference type="SUPFAM" id="SSF53383">
    <property type="entry name" value="PLP-dependent transferases"/>
    <property type="match status" value="1"/>
</dbReference>
<proteinExistence type="predicted"/>
<dbReference type="InterPro" id="IPR000192">
    <property type="entry name" value="Aminotrans_V_dom"/>
</dbReference>
<keyword evidence="5" id="KW-0808">Transferase</keyword>
<evidence type="ECO:0000313" key="6">
    <source>
        <dbReference type="Proteomes" id="UP001203880"/>
    </source>
</evidence>
<feature type="domain" description="Aminotransferase class V" evidence="4">
    <location>
        <begin position="32"/>
        <end position="314"/>
    </location>
</feature>
<keyword evidence="1" id="KW-0662">Pyridine nucleotide biosynthesis</keyword>
<dbReference type="RefSeq" id="WP_249712542.1">
    <property type="nucleotide sequence ID" value="NZ_JAMFMB010000032.1"/>
</dbReference>
<sequence length="363" mass="39496">MAEFSCIWSAPNDGQWEYVLRRRQEFVDNWRGIIGAAEGTVTTCESVTQGVHSFLRSLPEGKLKGKRVLVAANCFPSVHFLLAGLADKIGFTLDTVPLSAGKSWVETSDVIESWQSDVGFALITWISSTTSARCDLDALLAHGRDMGSLIGVDITQGAGLLPFDVSTPRVDMSVSTSLKWMCGTPGAGMLYVDPQIIPRMRPEVRGWFSQDNPFSWGLDKFAYAGDIRRFDNGTPGSVAAMASLPALKWHAAQDHTALATENRRLVDEIIAKADAIALPLNSPRDACQRGGSVMLQLSDQAEAEAIVAALKVEGYSVDFRGSILRMSPGYISHEDAIGPLFDVIVETINDRRKPSGRRAHVTL</sequence>
<keyword evidence="3" id="KW-0663">Pyridoxal phosphate</keyword>
<dbReference type="InterPro" id="IPR010111">
    <property type="entry name" value="Kynureninase"/>
</dbReference>
<accession>A0ABT0Q6Z0</accession>
<dbReference type="Gene3D" id="3.40.640.10">
    <property type="entry name" value="Type I PLP-dependent aspartate aminotransferase-like (Major domain)"/>
    <property type="match status" value="1"/>
</dbReference>
<keyword evidence="5" id="KW-0032">Aminotransferase</keyword>
<comment type="caution">
    <text evidence="5">The sequence shown here is derived from an EMBL/GenBank/DDBJ whole genome shotgun (WGS) entry which is preliminary data.</text>
</comment>
<keyword evidence="6" id="KW-1185">Reference proteome</keyword>
<organism evidence="5 6">
    <name type="scientific">Ruegeria spongiae</name>
    <dbReference type="NCBI Taxonomy" id="2942209"/>
    <lineage>
        <taxon>Bacteria</taxon>
        <taxon>Pseudomonadati</taxon>
        <taxon>Pseudomonadota</taxon>
        <taxon>Alphaproteobacteria</taxon>
        <taxon>Rhodobacterales</taxon>
        <taxon>Roseobacteraceae</taxon>
        <taxon>Ruegeria</taxon>
    </lineage>
</organism>
<protein>
    <submittedName>
        <fullName evidence="5">Aminotransferase class V-fold PLP-dependent enzyme</fullName>
    </submittedName>
</protein>
<dbReference type="EMBL" id="JAMFMB010000032">
    <property type="protein sequence ID" value="MCL6285603.1"/>
    <property type="molecule type" value="Genomic_DNA"/>
</dbReference>
<evidence type="ECO:0000256" key="1">
    <source>
        <dbReference type="ARBA" id="ARBA00022642"/>
    </source>
</evidence>
<dbReference type="InterPro" id="IPR015422">
    <property type="entry name" value="PyrdxlP-dep_Trfase_small"/>
</dbReference>
<evidence type="ECO:0000256" key="2">
    <source>
        <dbReference type="ARBA" id="ARBA00022801"/>
    </source>
</evidence>
<dbReference type="PANTHER" id="PTHR14084">
    <property type="entry name" value="KYNURENINASE"/>
    <property type="match status" value="1"/>
</dbReference>
<dbReference type="InterPro" id="IPR015421">
    <property type="entry name" value="PyrdxlP-dep_Trfase_major"/>
</dbReference>